<protein>
    <submittedName>
        <fullName evidence="5">AsnC family transcriptional regulator</fullName>
    </submittedName>
</protein>
<dbReference type="GO" id="GO:0043200">
    <property type="term" value="P:response to amino acid"/>
    <property type="evidence" value="ECO:0007669"/>
    <property type="project" value="TreeGrafter"/>
</dbReference>
<dbReference type="Proteomes" id="UP000429484">
    <property type="component" value="Unassembled WGS sequence"/>
</dbReference>
<evidence type="ECO:0000259" key="4">
    <source>
        <dbReference type="PROSITE" id="PS50956"/>
    </source>
</evidence>
<dbReference type="InterPro" id="IPR036388">
    <property type="entry name" value="WH-like_DNA-bd_sf"/>
</dbReference>
<dbReference type="InterPro" id="IPR019888">
    <property type="entry name" value="Tscrpt_reg_AsnC-like"/>
</dbReference>
<keyword evidence="3" id="KW-0804">Transcription</keyword>
<feature type="domain" description="HTH asnC-type" evidence="4">
    <location>
        <begin position="16"/>
        <end position="90"/>
    </location>
</feature>
<dbReference type="InterPro" id="IPR011008">
    <property type="entry name" value="Dimeric_a/b-barrel"/>
</dbReference>
<proteinExistence type="predicted"/>
<dbReference type="Gene3D" id="1.10.10.10">
    <property type="entry name" value="Winged helix-like DNA-binding domain superfamily/Winged helix DNA-binding domain"/>
    <property type="match status" value="1"/>
</dbReference>
<sequence length="153" mass="16914">MSRTGVGDSAVAKYTPDDLDRRIIAHLRADGRASLSKLSDALGVARGTVQNRLDRLLETGTLLGFTVRVREDYDVNTVHAVMMIEVVGKSTTQVVRKLRCMPEIYTLHTTNGNWDLVANIRAANLSEFDRILREVRMIDGVANSETSLLLSSV</sequence>
<dbReference type="PANTHER" id="PTHR30154">
    <property type="entry name" value="LEUCINE-RESPONSIVE REGULATORY PROTEIN"/>
    <property type="match status" value="1"/>
</dbReference>
<reference evidence="5 6" key="1">
    <citation type="journal article" date="2013" name="Genome Biol.">
        <title>Comparative genomics of the core and accessory genomes of 48 Sinorhizobium strains comprising five genospecies.</title>
        <authorList>
            <person name="Sugawara M."/>
            <person name="Epstein B."/>
            <person name="Badgley B.D."/>
            <person name="Unno T."/>
            <person name="Xu L."/>
            <person name="Reese J."/>
            <person name="Gyaneshwar P."/>
            <person name="Denny R."/>
            <person name="Mudge J."/>
            <person name="Bharti A.K."/>
            <person name="Farmer A.D."/>
            <person name="May G.D."/>
            <person name="Woodward J.E."/>
            <person name="Medigue C."/>
            <person name="Vallenet D."/>
            <person name="Lajus A."/>
            <person name="Rouy Z."/>
            <person name="Martinez-Vaz B."/>
            <person name="Tiffin P."/>
            <person name="Young N.D."/>
            <person name="Sadowsky M.J."/>
        </authorList>
    </citation>
    <scope>NUCLEOTIDE SEQUENCE [LARGE SCALE GENOMIC DNA]</scope>
    <source>
        <strain evidence="5 6">N6B1</strain>
    </source>
</reference>
<dbReference type="SUPFAM" id="SSF54909">
    <property type="entry name" value="Dimeric alpha+beta barrel"/>
    <property type="match status" value="1"/>
</dbReference>
<organism evidence="5 6">
    <name type="scientific">Rhizobium meliloti</name>
    <name type="common">Ensifer meliloti</name>
    <name type="synonym">Sinorhizobium meliloti</name>
    <dbReference type="NCBI Taxonomy" id="382"/>
    <lineage>
        <taxon>Bacteria</taxon>
        <taxon>Pseudomonadati</taxon>
        <taxon>Pseudomonadota</taxon>
        <taxon>Alphaproteobacteria</taxon>
        <taxon>Hyphomicrobiales</taxon>
        <taxon>Rhizobiaceae</taxon>
        <taxon>Sinorhizobium/Ensifer group</taxon>
        <taxon>Sinorhizobium</taxon>
    </lineage>
</organism>
<dbReference type="RefSeq" id="WP_027991482.1">
    <property type="nucleotide sequence ID" value="NZ_CP026527.1"/>
</dbReference>
<dbReference type="GO" id="GO:0043565">
    <property type="term" value="F:sequence-specific DNA binding"/>
    <property type="evidence" value="ECO:0007669"/>
    <property type="project" value="InterPro"/>
</dbReference>
<evidence type="ECO:0000256" key="3">
    <source>
        <dbReference type="ARBA" id="ARBA00023163"/>
    </source>
</evidence>
<evidence type="ECO:0000256" key="1">
    <source>
        <dbReference type="ARBA" id="ARBA00023015"/>
    </source>
</evidence>
<dbReference type="Gene3D" id="3.30.70.920">
    <property type="match status" value="1"/>
</dbReference>
<dbReference type="SMART" id="SM00344">
    <property type="entry name" value="HTH_ASNC"/>
    <property type="match status" value="1"/>
</dbReference>
<keyword evidence="2" id="KW-0238">DNA-binding</keyword>
<dbReference type="PANTHER" id="PTHR30154:SF34">
    <property type="entry name" value="TRANSCRIPTIONAL REGULATOR AZLB"/>
    <property type="match status" value="1"/>
</dbReference>
<evidence type="ECO:0000256" key="2">
    <source>
        <dbReference type="ARBA" id="ARBA00023125"/>
    </source>
</evidence>
<evidence type="ECO:0000313" key="6">
    <source>
        <dbReference type="Proteomes" id="UP000429484"/>
    </source>
</evidence>
<dbReference type="Pfam" id="PF13404">
    <property type="entry name" value="HTH_AsnC-type"/>
    <property type="match status" value="1"/>
</dbReference>
<dbReference type="GO" id="GO:0005829">
    <property type="term" value="C:cytosol"/>
    <property type="evidence" value="ECO:0007669"/>
    <property type="project" value="TreeGrafter"/>
</dbReference>
<dbReference type="AlphaFoldDB" id="A0AAW9TMA8"/>
<dbReference type="InterPro" id="IPR019887">
    <property type="entry name" value="Tscrpt_reg_AsnC/Lrp_C"/>
</dbReference>
<dbReference type="SUPFAM" id="SSF46785">
    <property type="entry name" value="Winged helix' DNA-binding domain"/>
    <property type="match status" value="1"/>
</dbReference>
<evidence type="ECO:0000313" key="5">
    <source>
        <dbReference type="EMBL" id="MQW32973.1"/>
    </source>
</evidence>
<dbReference type="InterPro" id="IPR036390">
    <property type="entry name" value="WH_DNA-bd_sf"/>
</dbReference>
<dbReference type="InterPro" id="IPR000485">
    <property type="entry name" value="AsnC-type_HTH_dom"/>
</dbReference>
<dbReference type="PROSITE" id="PS50956">
    <property type="entry name" value="HTH_ASNC_2"/>
    <property type="match status" value="1"/>
</dbReference>
<keyword evidence="1" id="KW-0805">Transcription regulation</keyword>
<comment type="caution">
    <text evidence="5">The sequence shown here is derived from an EMBL/GenBank/DDBJ whole genome shotgun (WGS) entry which is preliminary data.</text>
</comment>
<dbReference type="EMBL" id="WISR01000098">
    <property type="protein sequence ID" value="MQW32973.1"/>
    <property type="molecule type" value="Genomic_DNA"/>
</dbReference>
<name>A0AAW9TMA8_RHIML</name>
<accession>A0AAW9TMA8</accession>
<gene>
    <name evidence="5" type="ORF">GHK53_09205</name>
</gene>
<dbReference type="Pfam" id="PF01037">
    <property type="entry name" value="AsnC_trans_reg"/>
    <property type="match status" value="1"/>
</dbReference>
<dbReference type="PRINTS" id="PR00033">
    <property type="entry name" value="HTHASNC"/>
</dbReference>